<evidence type="ECO:0000313" key="2">
    <source>
        <dbReference type="EMBL" id="NIA72421.1"/>
    </source>
</evidence>
<keyword evidence="1" id="KW-0732">Signal</keyword>
<dbReference type="RefSeq" id="WP_167231786.1">
    <property type="nucleotide sequence ID" value="NZ_JAAQPH010000044.1"/>
</dbReference>
<evidence type="ECO:0000256" key="1">
    <source>
        <dbReference type="SAM" id="SignalP"/>
    </source>
</evidence>
<protein>
    <recommendedName>
        <fullName evidence="4">Lipoprotein</fullName>
    </recommendedName>
</protein>
<feature type="signal peptide" evidence="1">
    <location>
        <begin position="1"/>
        <end position="20"/>
    </location>
</feature>
<sequence length="218" mass="23914">MKRFLPVMLALPLAACSAGGDFQLPSISSLSSVFAPASPSTQDLSGSIKPVARSAADDLSSMTVTSLMDGSRKTYTVRPYGNGIRVRESNGCVWTRSDDWFSPSDSWANCGDSKNWHTARAKVRELDSLYPLKVGSVGRYERRAVSSSGRSYTRETRCEVTNAVDVLRPGQAATPAYVVVCKDTRRTRTTWFAPGEGPIAYREVHRRNGVEVAWLRAD</sequence>
<dbReference type="EMBL" id="JAAQPH010000044">
    <property type="protein sequence ID" value="NIA72421.1"/>
    <property type="molecule type" value="Genomic_DNA"/>
</dbReference>
<evidence type="ECO:0008006" key="4">
    <source>
        <dbReference type="Google" id="ProtNLM"/>
    </source>
</evidence>
<name>A0A967KIL7_9PROT</name>
<dbReference type="AlphaFoldDB" id="A0A967KIL7"/>
<feature type="chain" id="PRO_5037788559" description="Lipoprotein" evidence="1">
    <location>
        <begin position="21"/>
        <end position="218"/>
    </location>
</feature>
<comment type="caution">
    <text evidence="2">The sequence shown here is derived from an EMBL/GenBank/DDBJ whole genome shotgun (WGS) entry which is preliminary data.</text>
</comment>
<dbReference type="Proteomes" id="UP000761264">
    <property type="component" value="Unassembled WGS sequence"/>
</dbReference>
<accession>A0A967KIL7</accession>
<gene>
    <name evidence="2" type="ORF">HBA54_27920</name>
</gene>
<proteinExistence type="predicted"/>
<evidence type="ECO:0000313" key="3">
    <source>
        <dbReference type="Proteomes" id="UP000761264"/>
    </source>
</evidence>
<reference evidence="2" key="1">
    <citation type="submission" date="2020-03" db="EMBL/GenBank/DDBJ databases">
        <title>Genome of Pelagibius litoralis DSM 21314T.</title>
        <authorList>
            <person name="Wang G."/>
        </authorList>
    </citation>
    <scope>NUCLEOTIDE SEQUENCE</scope>
    <source>
        <strain evidence="2">DSM 21314</strain>
    </source>
</reference>
<keyword evidence="3" id="KW-1185">Reference proteome</keyword>
<organism evidence="2 3">
    <name type="scientific">Pelagibius litoralis</name>
    <dbReference type="NCBI Taxonomy" id="374515"/>
    <lineage>
        <taxon>Bacteria</taxon>
        <taxon>Pseudomonadati</taxon>
        <taxon>Pseudomonadota</taxon>
        <taxon>Alphaproteobacteria</taxon>
        <taxon>Rhodospirillales</taxon>
        <taxon>Rhodovibrionaceae</taxon>
        <taxon>Pelagibius</taxon>
    </lineage>
</organism>